<accession>A0ABD4Z5V2</accession>
<protein>
    <submittedName>
        <fullName evidence="2">Monovalent cation/H(+) antiporter subunit G</fullName>
    </submittedName>
</protein>
<evidence type="ECO:0000256" key="1">
    <source>
        <dbReference type="SAM" id="Phobius"/>
    </source>
</evidence>
<evidence type="ECO:0000313" key="3">
    <source>
        <dbReference type="Proteomes" id="UP001529235"/>
    </source>
</evidence>
<comment type="caution">
    <text evidence="2">The sequence shown here is derived from an EMBL/GenBank/DDBJ whole genome shotgun (WGS) entry which is preliminary data.</text>
</comment>
<sequence>MIKLIDLILIVLGLILVIIGVFCDFVGAIGLIRLPNFFTRLHAATVGAIGGAVIPMLGAALIALGYEPLGETRFILAGVAFTTSLITMVLAQAGSHALARAAYRARAAPLQPIIYDALSEKNGKGEKQST</sequence>
<keyword evidence="1" id="KW-1133">Transmembrane helix</keyword>
<evidence type="ECO:0000313" key="2">
    <source>
        <dbReference type="EMBL" id="MDK6028589.1"/>
    </source>
</evidence>
<feature type="transmembrane region" description="Helical" evidence="1">
    <location>
        <begin position="44"/>
        <end position="66"/>
    </location>
</feature>
<organism evidence="2 3">
    <name type="scientific">Ignisphaera cupida</name>
    <dbReference type="NCBI Taxonomy" id="3050454"/>
    <lineage>
        <taxon>Archaea</taxon>
        <taxon>Thermoproteota</taxon>
        <taxon>Thermoprotei</taxon>
        <taxon>Desulfurococcales</taxon>
        <taxon>Desulfurococcaceae</taxon>
        <taxon>Ignisphaera</taxon>
    </lineage>
</organism>
<dbReference type="PANTHER" id="PTHR34703:SF1">
    <property type="entry name" value="ANTIPORTER SUBUNIT MNHG2-RELATED"/>
    <property type="match status" value="1"/>
</dbReference>
<dbReference type="InterPro" id="IPR005133">
    <property type="entry name" value="PhaG_MnhG_YufB"/>
</dbReference>
<keyword evidence="1" id="KW-0472">Membrane</keyword>
<keyword evidence="3" id="KW-1185">Reference proteome</keyword>
<dbReference type="AlphaFoldDB" id="A0ABD4Z5V2"/>
<dbReference type="Proteomes" id="UP001529235">
    <property type="component" value="Unassembled WGS sequence"/>
</dbReference>
<dbReference type="NCBIfam" id="TIGR01300">
    <property type="entry name" value="CPA3_mnhG_phaG"/>
    <property type="match status" value="1"/>
</dbReference>
<reference evidence="2 3" key="1">
    <citation type="submission" date="2023-05" db="EMBL/GenBank/DDBJ databases">
        <title>A new hyperthermophilic archaea 'Ignisphaera cupida' sp. nov. and description of the family 'Ignisphaeraceae' fam. nov.</title>
        <authorList>
            <person name="Podosokorskaya O.A."/>
            <person name="Elcheninov A.G."/>
            <person name="Klukina A."/>
            <person name="Merkel A.Y."/>
        </authorList>
    </citation>
    <scope>NUCLEOTIDE SEQUENCE [LARGE SCALE GENOMIC DNA]</scope>
    <source>
        <strain evidence="2 3">4213-co</strain>
    </source>
</reference>
<feature type="transmembrane region" description="Helical" evidence="1">
    <location>
        <begin position="72"/>
        <end position="91"/>
    </location>
</feature>
<feature type="transmembrane region" description="Helical" evidence="1">
    <location>
        <begin position="6"/>
        <end position="32"/>
    </location>
</feature>
<dbReference type="EMBL" id="JASNVW010000002">
    <property type="protein sequence ID" value="MDK6028589.1"/>
    <property type="molecule type" value="Genomic_DNA"/>
</dbReference>
<dbReference type="PANTHER" id="PTHR34703">
    <property type="entry name" value="ANTIPORTER SUBUNIT MNHG2-RELATED"/>
    <property type="match status" value="1"/>
</dbReference>
<gene>
    <name evidence="2" type="primary">mnhG</name>
    <name evidence="2" type="ORF">QPL79_04375</name>
</gene>
<keyword evidence="1" id="KW-0812">Transmembrane</keyword>
<proteinExistence type="predicted"/>
<dbReference type="Pfam" id="PF03334">
    <property type="entry name" value="PhaG_MnhG_YufB"/>
    <property type="match status" value="1"/>
</dbReference>
<name>A0ABD4Z5V2_9CREN</name>